<feature type="compositionally biased region" description="Low complexity" evidence="1">
    <location>
        <begin position="18"/>
        <end position="30"/>
    </location>
</feature>
<dbReference type="EMBL" id="LR724519">
    <property type="protein sequence ID" value="VWO95110.1"/>
    <property type="molecule type" value="Genomic_DNA"/>
</dbReference>
<evidence type="ECO:0000256" key="1">
    <source>
        <dbReference type="SAM" id="MobiDB-lite"/>
    </source>
</evidence>
<feature type="region of interest" description="Disordered" evidence="1">
    <location>
        <begin position="1"/>
        <end position="58"/>
    </location>
</feature>
<protein>
    <submittedName>
        <fullName evidence="2">N/A</fullName>
    </submittedName>
</protein>
<reference evidence="2" key="1">
    <citation type="submission" date="2019-10" db="EMBL/GenBank/DDBJ databases">
        <authorList>
            <person name="Nor Muhammad N."/>
        </authorList>
    </citation>
    <scope>NUCLEOTIDE SEQUENCE</scope>
</reference>
<feature type="region of interest" description="Disordered" evidence="1">
    <location>
        <begin position="241"/>
        <end position="266"/>
    </location>
</feature>
<feature type="compositionally biased region" description="Polar residues" evidence="1">
    <location>
        <begin position="1"/>
        <end position="10"/>
    </location>
</feature>
<name>A0A5K1JT68_9APHY</name>
<organism evidence="2">
    <name type="scientific">Ganoderma boninense</name>
    <dbReference type="NCBI Taxonomy" id="34458"/>
    <lineage>
        <taxon>Eukaryota</taxon>
        <taxon>Fungi</taxon>
        <taxon>Dikarya</taxon>
        <taxon>Basidiomycota</taxon>
        <taxon>Agaricomycotina</taxon>
        <taxon>Agaricomycetes</taxon>
        <taxon>Polyporales</taxon>
        <taxon>Polyporaceae</taxon>
        <taxon>Ganoderma</taxon>
    </lineage>
</organism>
<gene>
    <name evidence="2" type="primary">I1RWP1</name>
</gene>
<sequence>MPLAHTSDTLPTHVLAISSSTSQSTTAKSTPPRGPSILSPAHSLAPSTAQPSSSLDASPPSDAYLIPIDAESFFLAFGHDTARTLGAAALTSKWSKAPSPYVRTDRATGARFVTLPVVPLSVSHPPSLPHVLLSAQGIPLPNASSPPSPPPEASGLGASALATYLLPLAAIEEFPAAPEMAMAMARQCTHDALSARLAFNHGVWRNVLALSPADGTLVDIVRVAWNVTSDAVRLQGLQQRKRSPLVELSAPPPQAHDRPAPSSRIPPLAKAVPTGISAPRLPVVEVDYPVDFLAKRGNGARVVPLGETFEKRHTAQRLAPVSLPLESSLRGRGTQAVQF</sequence>
<evidence type="ECO:0000313" key="2">
    <source>
        <dbReference type="EMBL" id="VWO95110.1"/>
    </source>
</evidence>
<proteinExistence type="predicted"/>
<accession>A0A5K1JT68</accession>
<dbReference type="AlphaFoldDB" id="A0A5K1JT68"/>